<gene>
    <name evidence="3" type="ORF">ES674_07220</name>
</gene>
<proteinExistence type="predicted"/>
<dbReference type="InterPro" id="IPR019587">
    <property type="entry name" value="Polyketide_cyclase/dehydratase"/>
</dbReference>
<keyword evidence="1" id="KW-0472">Membrane</keyword>
<dbReference type="Proteomes" id="UP000323720">
    <property type="component" value="Unassembled WGS sequence"/>
</dbReference>
<protein>
    <submittedName>
        <fullName evidence="3">Transcription activator effector-binding protein</fullName>
    </submittedName>
</protein>
<dbReference type="Pfam" id="PF10604">
    <property type="entry name" value="Polyketide_cyc2"/>
    <property type="match status" value="1"/>
</dbReference>
<reference evidence="3 4" key="1">
    <citation type="submission" date="2019-08" db="EMBL/GenBank/DDBJ databases">
        <title>Genomes of Antarctic Bizionia species.</title>
        <authorList>
            <person name="Bowman J.P."/>
        </authorList>
    </citation>
    <scope>NUCLEOTIDE SEQUENCE [LARGE SCALE GENOMIC DNA]</scope>
    <source>
        <strain evidence="3 4">ADA-4</strain>
    </source>
</reference>
<feature type="domain" description="AraC effector-binding" evidence="2">
    <location>
        <begin position="181"/>
        <end position="339"/>
    </location>
</feature>
<keyword evidence="4" id="KW-1185">Reference proteome</keyword>
<evidence type="ECO:0000259" key="2">
    <source>
        <dbReference type="SMART" id="SM00871"/>
    </source>
</evidence>
<dbReference type="InterPro" id="IPR029442">
    <property type="entry name" value="GyrI-like"/>
</dbReference>
<name>A0A5D0RF17_9FLAO</name>
<feature type="transmembrane region" description="Helical" evidence="1">
    <location>
        <begin position="7"/>
        <end position="24"/>
    </location>
</feature>
<dbReference type="AlphaFoldDB" id="A0A5D0RF17"/>
<dbReference type="RefSeq" id="WP_148403273.1">
    <property type="nucleotide sequence ID" value="NZ_VSKK01000001.1"/>
</dbReference>
<dbReference type="EMBL" id="VSKK01000001">
    <property type="protein sequence ID" value="TYB79541.1"/>
    <property type="molecule type" value="Genomic_DNA"/>
</dbReference>
<dbReference type="SMART" id="SM00871">
    <property type="entry name" value="AraC_E_bind"/>
    <property type="match status" value="1"/>
</dbReference>
<keyword evidence="1" id="KW-1133">Transmembrane helix</keyword>
<evidence type="ECO:0000313" key="4">
    <source>
        <dbReference type="Proteomes" id="UP000323720"/>
    </source>
</evidence>
<dbReference type="OrthoDB" id="9807923at2"/>
<dbReference type="CDD" id="cd07818">
    <property type="entry name" value="SRPBCC_1"/>
    <property type="match status" value="1"/>
</dbReference>
<keyword evidence="1" id="KW-0812">Transmembrane</keyword>
<comment type="caution">
    <text evidence="3">The sequence shown here is derived from an EMBL/GenBank/DDBJ whole genome shotgun (WGS) entry which is preliminary data.</text>
</comment>
<accession>A0A5D0RF17</accession>
<organism evidence="3 4">
    <name type="scientific">Bizionia myxarmorum</name>
    <dbReference type="NCBI Taxonomy" id="291186"/>
    <lineage>
        <taxon>Bacteria</taxon>
        <taxon>Pseudomonadati</taxon>
        <taxon>Bacteroidota</taxon>
        <taxon>Flavobacteriia</taxon>
        <taxon>Flavobacteriales</taxon>
        <taxon>Flavobacteriaceae</taxon>
        <taxon>Bizionia</taxon>
    </lineage>
</organism>
<dbReference type="Pfam" id="PF06445">
    <property type="entry name" value="GyrI-like"/>
    <property type="match status" value="1"/>
</dbReference>
<dbReference type="InterPro" id="IPR011256">
    <property type="entry name" value="Reg_factor_effector_dom_sf"/>
</dbReference>
<dbReference type="Gene3D" id="3.30.530.20">
    <property type="match status" value="1"/>
</dbReference>
<dbReference type="InterPro" id="IPR023393">
    <property type="entry name" value="START-like_dom_sf"/>
</dbReference>
<dbReference type="SUPFAM" id="SSF55136">
    <property type="entry name" value="Probable bacterial effector-binding domain"/>
    <property type="match status" value="1"/>
</dbReference>
<dbReference type="SUPFAM" id="SSF55961">
    <property type="entry name" value="Bet v1-like"/>
    <property type="match status" value="1"/>
</dbReference>
<evidence type="ECO:0000313" key="3">
    <source>
        <dbReference type="EMBL" id="TYB79541.1"/>
    </source>
</evidence>
<dbReference type="InterPro" id="IPR010499">
    <property type="entry name" value="AraC_E-bd"/>
</dbReference>
<sequence>MKTFKYILFFLLILIIGASIYIAVQPNDFNVTRTRTVAAPAQVVYNRVIDFKNWESWSPWIDKDSETKIELVDSTSNLNGTYSWTNGESMGLIKTINRVPYQTIEQEFQYNKFEVAKMQWEFIQNDTNETEVSWTMSSENLSFYEKGYALLNGGHDKMIGPDFERGLEKLTSEVLASMEVYSVKVDGIAQHGGGFYIYSSTSSKISDIQTTIQKLMPKVKSYALKNNIAMAGAPFILYHNWDEANNAVMFSICIPTTTQIATTQSDILAGQLEPFKAIKTTLKGNYSNLKEAWDATNNYISQYNMEATEMGPMLEVYLTEPSLQPNPANWITEIFIAIN</sequence>
<evidence type="ECO:0000256" key="1">
    <source>
        <dbReference type="SAM" id="Phobius"/>
    </source>
</evidence>
<dbReference type="Gene3D" id="3.20.80.10">
    <property type="entry name" value="Regulatory factor, effector binding domain"/>
    <property type="match status" value="1"/>
</dbReference>